<dbReference type="Gene3D" id="3.30.1950.10">
    <property type="entry name" value="wza like domain"/>
    <property type="match status" value="1"/>
</dbReference>
<dbReference type="GO" id="GO:0015159">
    <property type="term" value="F:polysaccharide transmembrane transporter activity"/>
    <property type="evidence" value="ECO:0007669"/>
    <property type="project" value="InterPro"/>
</dbReference>
<evidence type="ECO:0000256" key="3">
    <source>
        <dbReference type="ARBA" id="ARBA00022448"/>
    </source>
</evidence>
<keyword evidence="13" id="KW-0998">Cell outer membrane</keyword>
<evidence type="ECO:0000256" key="12">
    <source>
        <dbReference type="ARBA" id="ARBA00023139"/>
    </source>
</evidence>
<evidence type="ECO:0000256" key="8">
    <source>
        <dbReference type="ARBA" id="ARBA00023047"/>
    </source>
</evidence>
<evidence type="ECO:0000259" key="17">
    <source>
        <dbReference type="Pfam" id="PF22461"/>
    </source>
</evidence>
<dbReference type="GO" id="GO:0015288">
    <property type="term" value="F:porin activity"/>
    <property type="evidence" value="ECO:0007669"/>
    <property type="project" value="UniProtKB-KW"/>
</dbReference>
<gene>
    <name evidence="18" type="ORF">FHS56_000771</name>
</gene>
<keyword evidence="5" id="KW-0762">Sugar transport</keyword>
<dbReference type="PROSITE" id="PS51257">
    <property type="entry name" value="PROKAR_LIPOPROTEIN"/>
    <property type="match status" value="1"/>
</dbReference>
<protein>
    <submittedName>
        <fullName evidence="18">Polysaccharide export outer membrane protein</fullName>
    </submittedName>
</protein>
<dbReference type="GO" id="GO:0006811">
    <property type="term" value="P:monoatomic ion transport"/>
    <property type="evidence" value="ECO:0007669"/>
    <property type="project" value="UniProtKB-KW"/>
</dbReference>
<keyword evidence="12" id="KW-0564">Palmitate</keyword>
<keyword evidence="15" id="KW-1133">Transmembrane helix</keyword>
<keyword evidence="9" id="KW-0406">Ion transport</keyword>
<evidence type="ECO:0000256" key="15">
    <source>
        <dbReference type="SAM" id="Phobius"/>
    </source>
</evidence>
<evidence type="ECO:0000256" key="5">
    <source>
        <dbReference type="ARBA" id="ARBA00022597"/>
    </source>
</evidence>
<keyword evidence="7" id="KW-0732">Signal</keyword>
<dbReference type="GO" id="GO:0046930">
    <property type="term" value="C:pore complex"/>
    <property type="evidence" value="ECO:0007669"/>
    <property type="project" value="UniProtKB-KW"/>
</dbReference>
<dbReference type="InterPro" id="IPR003715">
    <property type="entry name" value="Poly_export_N"/>
</dbReference>
<keyword evidence="3" id="KW-0813">Transport</keyword>
<dbReference type="InterPro" id="IPR054765">
    <property type="entry name" value="SLBB_dom"/>
</dbReference>
<dbReference type="RefSeq" id="WP_166918542.1">
    <property type="nucleotide sequence ID" value="NZ_JAASRN010000001.1"/>
</dbReference>
<evidence type="ECO:0000256" key="4">
    <source>
        <dbReference type="ARBA" id="ARBA00022452"/>
    </source>
</evidence>
<evidence type="ECO:0000256" key="9">
    <source>
        <dbReference type="ARBA" id="ARBA00023065"/>
    </source>
</evidence>
<sequence>MRALGIGLCLLLLFTSCGVYRQSLLLQVKQDHIYDTLLQKRYEAENNYVLRPYEEIQLRVYSNEGEEIQVIDALSGMRQQGAVNQQMFQTQQGFWVYRIQADSTVLLPLVGRQKLAGYTLVQADSLLSVAYNAYYKGAFVKINPTSRRVVVFRGQEATVLPLKYEGMTLLEVLAEAGGINNQLRATNIRLVRGDLQNPNVYVIDLTTIEGMRRINMQAYPNDILYVEPLRRPFLEAFKDVSPVVSMITGLSTFIISTLLLIRQF</sequence>
<keyword evidence="8" id="KW-0625">Polysaccharide transport</keyword>
<evidence type="ECO:0000313" key="18">
    <source>
        <dbReference type="EMBL" id="NIK73285.1"/>
    </source>
</evidence>
<keyword evidence="14" id="KW-0449">Lipoprotein</keyword>
<evidence type="ECO:0000256" key="13">
    <source>
        <dbReference type="ARBA" id="ARBA00023237"/>
    </source>
</evidence>
<dbReference type="Proteomes" id="UP000537126">
    <property type="component" value="Unassembled WGS sequence"/>
</dbReference>
<evidence type="ECO:0000256" key="1">
    <source>
        <dbReference type="ARBA" id="ARBA00004571"/>
    </source>
</evidence>
<evidence type="ECO:0000259" key="16">
    <source>
        <dbReference type="Pfam" id="PF02563"/>
    </source>
</evidence>
<dbReference type="Gene3D" id="3.10.560.10">
    <property type="entry name" value="Outer membrane lipoprotein wza domain like"/>
    <property type="match status" value="1"/>
</dbReference>
<proteinExistence type="inferred from homology"/>
<evidence type="ECO:0000256" key="11">
    <source>
        <dbReference type="ARBA" id="ARBA00023136"/>
    </source>
</evidence>
<keyword evidence="10" id="KW-0626">Porin</keyword>
<dbReference type="PANTHER" id="PTHR33619:SF3">
    <property type="entry name" value="POLYSACCHARIDE EXPORT PROTEIN GFCE-RELATED"/>
    <property type="match status" value="1"/>
</dbReference>
<comment type="subcellular location">
    <subcellularLocation>
        <location evidence="1">Cell outer membrane</location>
        <topology evidence="1">Multi-pass membrane protein</topology>
    </subcellularLocation>
</comment>
<dbReference type="Pfam" id="PF22461">
    <property type="entry name" value="SLBB_2"/>
    <property type="match status" value="1"/>
</dbReference>
<dbReference type="Pfam" id="PF02563">
    <property type="entry name" value="Poly_export"/>
    <property type="match status" value="1"/>
</dbReference>
<keyword evidence="6 15" id="KW-0812">Transmembrane</keyword>
<evidence type="ECO:0000256" key="6">
    <source>
        <dbReference type="ARBA" id="ARBA00022692"/>
    </source>
</evidence>
<dbReference type="EMBL" id="JAASRN010000001">
    <property type="protein sequence ID" value="NIK73285.1"/>
    <property type="molecule type" value="Genomic_DNA"/>
</dbReference>
<name>A0A846MP99_9BACT</name>
<accession>A0A846MP99</accession>
<keyword evidence="4" id="KW-1134">Transmembrane beta strand</keyword>
<comment type="similarity">
    <text evidence="2">Belongs to the BexD/CtrA/VexA family.</text>
</comment>
<reference evidence="18 19" key="1">
    <citation type="submission" date="2020-03" db="EMBL/GenBank/DDBJ databases">
        <title>Genomic Encyclopedia of Type Strains, Phase IV (KMG-IV): sequencing the most valuable type-strain genomes for metagenomic binning, comparative biology and taxonomic classification.</title>
        <authorList>
            <person name="Goeker M."/>
        </authorList>
    </citation>
    <scope>NUCLEOTIDE SEQUENCE [LARGE SCALE GENOMIC DNA]</scope>
    <source>
        <strain evidence="18 19">DSM 5718</strain>
    </source>
</reference>
<evidence type="ECO:0000256" key="10">
    <source>
        <dbReference type="ARBA" id="ARBA00023114"/>
    </source>
</evidence>
<keyword evidence="19" id="KW-1185">Reference proteome</keyword>
<dbReference type="InterPro" id="IPR049712">
    <property type="entry name" value="Poly_export"/>
</dbReference>
<feature type="domain" description="Polysaccharide export protein N-terminal" evidence="16">
    <location>
        <begin position="44"/>
        <end position="142"/>
    </location>
</feature>
<keyword evidence="11 15" id="KW-0472">Membrane</keyword>
<comment type="caution">
    <text evidence="18">The sequence shown here is derived from an EMBL/GenBank/DDBJ whole genome shotgun (WGS) entry which is preliminary data.</text>
</comment>
<organism evidence="18 19">
    <name type="scientific">Thermonema lapsum</name>
    <dbReference type="NCBI Taxonomy" id="28195"/>
    <lineage>
        <taxon>Bacteria</taxon>
        <taxon>Pseudomonadati</taxon>
        <taxon>Bacteroidota</taxon>
        <taxon>Cytophagia</taxon>
        <taxon>Cytophagales</taxon>
        <taxon>Thermonemataceae</taxon>
        <taxon>Thermonema</taxon>
    </lineage>
</organism>
<feature type="domain" description="SLBB" evidence="17">
    <location>
        <begin position="157"/>
        <end position="226"/>
    </location>
</feature>
<evidence type="ECO:0000256" key="2">
    <source>
        <dbReference type="ARBA" id="ARBA00009450"/>
    </source>
</evidence>
<dbReference type="AlphaFoldDB" id="A0A846MP99"/>
<dbReference type="PANTHER" id="PTHR33619">
    <property type="entry name" value="POLYSACCHARIDE EXPORT PROTEIN GFCE-RELATED"/>
    <property type="match status" value="1"/>
</dbReference>
<evidence type="ECO:0000256" key="7">
    <source>
        <dbReference type="ARBA" id="ARBA00022729"/>
    </source>
</evidence>
<feature type="transmembrane region" description="Helical" evidence="15">
    <location>
        <begin position="240"/>
        <end position="261"/>
    </location>
</feature>
<evidence type="ECO:0000313" key="19">
    <source>
        <dbReference type="Proteomes" id="UP000537126"/>
    </source>
</evidence>
<dbReference type="GO" id="GO:0009279">
    <property type="term" value="C:cell outer membrane"/>
    <property type="evidence" value="ECO:0007669"/>
    <property type="project" value="UniProtKB-SubCell"/>
</dbReference>
<evidence type="ECO:0000256" key="14">
    <source>
        <dbReference type="ARBA" id="ARBA00023288"/>
    </source>
</evidence>